<proteinExistence type="predicted"/>
<evidence type="ECO:0000313" key="1">
    <source>
        <dbReference type="EMBL" id="GKT13450.1"/>
    </source>
</evidence>
<dbReference type="EMBL" id="BQXS01005638">
    <property type="protein sequence ID" value="GKT13450.1"/>
    <property type="molecule type" value="Genomic_DNA"/>
</dbReference>
<sequence length="68" mass="7734">MKVMRSLFAEGLEIAGCASRLPQIQFLLNTHVHRELGVSPHEMIYGKGILVTYLKPWEVLKEVPELDT</sequence>
<evidence type="ECO:0000313" key="2">
    <source>
        <dbReference type="Proteomes" id="UP001057375"/>
    </source>
</evidence>
<protein>
    <submittedName>
        <fullName evidence="1">Uncharacterized protein</fullName>
    </submittedName>
</protein>
<gene>
    <name evidence="1" type="ORF">ADUPG1_003965</name>
</gene>
<feature type="non-terminal residue" evidence="1">
    <location>
        <position position="68"/>
    </location>
</feature>
<name>A0ABQ5JUE8_9EUKA</name>
<organism evidence="1 2">
    <name type="scientific">Aduncisulcus paluster</name>
    <dbReference type="NCBI Taxonomy" id="2918883"/>
    <lineage>
        <taxon>Eukaryota</taxon>
        <taxon>Metamonada</taxon>
        <taxon>Carpediemonas-like organisms</taxon>
        <taxon>Aduncisulcus</taxon>
    </lineage>
</organism>
<accession>A0ABQ5JUE8</accession>
<keyword evidence="2" id="KW-1185">Reference proteome</keyword>
<comment type="caution">
    <text evidence="1">The sequence shown here is derived from an EMBL/GenBank/DDBJ whole genome shotgun (WGS) entry which is preliminary data.</text>
</comment>
<reference evidence="1" key="1">
    <citation type="submission" date="2022-03" db="EMBL/GenBank/DDBJ databases">
        <title>Draft genome sequence of Aduncisulcus paluster, a free-living microaerophilic Fornicata.</title>
        <authorList>
            <person name="Yuyama I."/>
            <person name="Kume K."/>
            <person name="Tamura T."/>
            <person name="Inagaki Y."/>
            <person name="Hashimoto T."/>
        </authorList>
    </citation>
    <scope>NUCLEOTIDE SEQUENCE</scope>
    <source>
        <strain evidence="1">NY0171</strain>
    </source>
</reference>
<dbReference type="Proteomes" id="UP001057375">
    <property type="component" value="Unassembled WGS sequence"/>
</dbReference>